<dbReference type="GO" id="GO:0016491">
    <property type="term" value="F:oxidoreductase activity"/>
    <property type="evidence" value="ECO:0007669"/>
    <property type="project" value="UniProtKB-KW"/>
</dbReference>
<keyword evidence="2" id="KW-0560">Oxidoreductase</keyword>
<dbReference type="Proteomes" id="UP000186168">
    <property type="component" value="Unassembled WGS sequence"/>
</dbReference>
<dbReference type="GeneID" id="96747662"/>
<evidence type="ECO:0000256" key="4">
    <source>
        <dbReference type="ARBA" id="ARBA00023194"/>
    </source>
</evidence>
<organism evidence="6 7">
    <name type="scientific">Streptomyces sparsogenes DSM 40356</name>
    <dbReference type="NCBI Taxonomy" id="1331668"/>
    <lineage>
        <taxon>Bacteria</taxon>
        <taxon>Bacillati</taxon>
        <taxon>Actinomycetota</taxon>
        <taxon>Actinomycetes</taxon>
        <taxon>Kitasatosporales</taxon>
        <taxon>Streptomycetaceae</taxon>
        <taxon>Streptomyces</taxon>
    </lineage>
</organism>
<dbReference type="InterPro" id="IPR042098">
    <property type="entry name" value="TauD-like_sf"/>
</dbReference>
<dbReference type="RefSeq" id="WP_065967591.1">
    <property type="nucleotide sequence ID" value="NZ_ASQP01000349.1"/>
</dbReference>
<evidence type="ECO:0000313" key="6">
    <source>
        <dbReference type="EMBL" id="OMI36225.1"/>
    </source>
</evidence>
<dbReference type="STRING" id="67365.GCA_001704635_03061"/>
<evidence type="ECO:0000256" key="2">
    <source>
        <dbReference type="ARBA" id="ARBA00023002"/>
    </source>
</evidence>
<evidence type="ECO:0000313" key="7">
    <source>
        <dbReference type="Proteomes" id="UP000186168"/>
    </source>
</evidence>
<dbReference type="SUPFAM" id="SSF51197">
    <property type="entry name" value="Clavaminate synthase-like"/>
    <property type="match status" value="1"/>
</dbReference>
<dbReference type="InterPro" id="IPR003819">
    <property type="entry name" value="TauD/TfdA-like"/>
</dbReference>
<comment type="cofactor">
    <cofactor evidence="1">
        <name>Fe(2+)</name>
        <dbReference type="ChEBI" id="CHEBI:29033"/>
    </cofactor>
</comment>
<dbReference type="PANTHER" id="PTHR10696">
    <property type="entry name" value="GAMMA-BUTYROBETAINE HYDROXYLASE-RELATED"/>
    <property type="match status" value="1"/>
</dbReference>
<dbReference type="InterPro" id="IPR050411">
    <property type="entry name" value="AlphaKG_dependent_hydroxylases"/>
</dbReference>
<keyword evidence="7" id="KW-1185">Reference proteome</keyword>
<reference evidence="6 7" key="1">
    <citation type="submission" date="2013-05" db="EMBL/GenBank/DDBJ databases">
        <title>Genome sequence of Streptomyces sparsogenes DSM 40356.</title>
        <authorList>
            <person name="Coyne S."/>
            <person name="Seebeck F.P."/>
        </authorList>
    </citation>
    <scope>NUCLEOTIDE SEQUENCE [LARGE SCALE GENOMIC DNA]</scope>
    <source>
        <strain evidence="6 7">DSM 40356</strain>
    </source>
</reference>
<evidence type="ECO:0000256" key="1">
    <source>
        <dbReference type="ARBA" id="ARBA00001954"/>
    </source>
</evidence>
<dbReference type="GO" id="GO:0017000">
    <property type="term" value="P:antibiotic biosynthetic process"/>
    <property type="evidence" value="ECO:0007669"/>
    <property type="project" value="UniProtKB-KW"/>
</dbReference>
<dbReference type="Gene3D" id="3.60.130.10">
    <property type="entry name" value="Clavaminate synthase-like"/>
    <property type="match status" value="1"/>
</dbReference>
<feature type="domain" description="TauD/TfdA-like" evidence="5">
    <location>
        <begin position="15"/>
        <end position="301"/>
    </location>
</feature>
<sequence>MDDLTGITVLRAEGERLGAFARRQAPAIHEAVAARGAVLIRGAGAEGVADFQQALDGLGFRPLEYTERSTPRSEVGDGVFTSTEYPAREVIPQHCESSYAGAWPGRLAFFCATPAATGGATPITDVERVLEEMPAEVVEALEARGLRYVRNYGSGVGLDWREAFQTDSRAEVDRFCAAGGLEWQWLEDDRLRTVRRAPATVTHPRTGRRVWFNHLVLFHQSALPSGLRADLVALFGADGLPNDVLFGDGSPIPDELVAAARAVFERRARRFAWRRHDLLVIDNMRWSHGREAFTGERRVLVSMSDPITRSARPEPAYRG</sequence>
<dbReference type="Pfam" id="PF02668">
    <property type="entry name" value="TauD"/>
    <property type="match status" value="1"/>
</dbReference>
<dbReference type="AlphaFoldDB" id="A0A1R1SD63"/>
<comment type="caution">
    <text evidence="6">The sequence shown here is derived from an EMBL/GenBank/DDBJ whole genome shotgun (WGS) entry which is preliminary data.</text>
</comment>
<keyword evidence="3" id="KW-0408">Iron</keyword>
<keyword evidence="4" id="KW-0045">Antibiotic biosynthesis</keyword>
<evidence type="ECO:0000259" key="5">
    <source>
        <dbReference type="Pfam" id="PF02668"/>
    </source>
</evidence>
<dbReference type="PANTHER" id="PTHR10696:SF56">
    <property type="entry name" value="TAUD_TFDA-LIKE DOMAIN-CONTAINING PROTEIN"/>
    <property type="match status" value="1"/>
</dbReference>
<evidence type="ECO:0000256" key="3">
    <source>
        <dbReference type="ARBA" id="ARBA00023004"/>
    </source>
</evidence>
<accession>A0A1R1SD63</accession>
<name>A0A1R1SD63_9ACTN</name>
<proteinExistence type="predicted"/>
<dbReference type="EMBL" id="ASQP01000349">
    <property type="protein sequence ID" value="OMI36225.1"/>
    <property type="molecule type" value="Genomic_DNA"/>
</dbReference>
<protein>
    <submittedName>
        <fullName evidence="6">Putative regulatory protein</fullName>
    </submittedName>
</protein>
<gene>
    <name evidence="6" type="ORF">SPAR_27341</name>
</gene>